<organism evidence="1 2">
    <name type="scientific">Hygrophoropsis aurantiaca</name>
    <dbReference type="NCBI Taxonomy" id="72124"/>
    <lineage>
        <taxon>Eukaryota</taxon>
        <taxon>Fungi</taxon>
        <taxon>Dikarya</taxon>
        <taxon>Basidiomycota</taxon>
        <taxon>Agaricomycotina</taxon>
        <taxon>Agaricomycetes</taxon>
        <taxon>Agaricomycetidae</taxon>
        <taxon>Boletales</taxon>
        <taxon>Coniophorineae</taxon>
        <taxon>Hygrophoropsidaceae</taxon>
        <taxon>Hygrophoropsis</taxon>
    </lineage>
</organism>
<name>A0ACB8ARD3_9AGAM</name>
<dbReference type="EMBL" id="MU267596">
    <property type="protein sequence ID" value="KAH7915862.1"/>
    <property type="molecule type" value="Genomic_DNA"/>
</dbReference>
<keyword evidence="2" id="KW-1185">Reference proteome</keyword>
<proteinExistence type="predicted"/>
<reference evidence="1" key="1">
    <citation type="journal article" date="2021" name="New Phytol.">
        <title>Evolutionary innovations through gain and loss of genes in the ectomycorrhizal Boletales.</title>
        <authorList>
            <person name="Wu G."/>
            <person name="Miyauchi S."/>
            <person name="Morin E."/>
            <person name="Kuo A."/>
            <person name="Drula E."/>
            <person name="Varga T."/>
            <person name="Kohler A."/>
            <person name="Feng B."/>
            <person name="Cao Y."/>
            <person name="Lipzen A."/>
            <person name="Daum C."/>
            <person name="Hundley H."/>
            <person name="Pangilinan J."/>
            <person name="Johnson J."/>
            <person name="Barry K."/>
            <person name="LaButti K."/>
            <person name="Ng V."/>
            <person name="Ahrendt S."/>
            <person name="Min B."/>
            <person name="Choi I.G."/>
            <person name="Park H."/>
            <person name="Plett J.M."/>
            <person name="Magnuson J."/>
            <person name="Spatafora J.W."/>
            <person name="Nagy L.G."/>
            <person name="Henrissat B."/>
            <person name="Grigoriev I.V."/>
            <person name="Yang Z.L."/>
            <person name="Xu J."/>
            <person name="Martin F.M."/>
        </authorList>
    </citation>
    <scope>NUCLEOTIDE SEQUENCE</scope>
    <source>
        <strain evidence="1">ATCC 28755</strain>
    </source>
</reference>
<evidence type="ECO:0000313" key="1">
    <source>
        <dbReference type="EMBL" id="KAH7915862.1"/>
    </source>
</evidence>
<protein>
    <submittedName>
        <fullName evidence="1">Adhesion regulating molecule</fullName>
    </submittedName>
</protein>
<dbReference type="Proteomes" id="UP000790377">
    <property type="component" value="Unassembled WGS sequence"/>
</dbReference>
<accession>A0ACB8ARD3</accession>
<gene>
    <name evidence="1" type="ORF">BJ138DRAFT_1141039</name>
</gene>
<evidence type="ECO:0000313" key="2">
    <source>
        <dbReference type="Proteomes" id="UP000790377"/>
    </source>
</evidence>
<sequence length="300" mass="32595">MSSDTRNILLAFKAGRAIRREGTNFVDPQPTKGAVMLYREDDLLHFVWKNRVTGVEEEDLILFPADATFVKVSTSSWGRTYVLKFGSSNQRHFFWLQDASSHRDDEFIGNLNKLLNNPNIIPIWDSRPQASTSTAAPAASTSTTSAPPAAESRTAAVPSGSAASPEQLARLRSLITSMGASGTSNPQSQPDDFALEDILTPANLTPMFTSHPELLPAIFPFLPPDVPQTPDSLQRTINSPQFRAAIRDFDRALRTGLLGGLVRSLGLPEEAGTGVEAFLRAIQAQANRDRAGDGDSMETD</sequence>
<comment type="caution">
    <text evidence="1">The sequence shown here is derived from an EMBL/GenBank/DDBJ whole genome shotgun (WGS) entry which is preliminary data.</text>
</comment>